<dbReference type="VEuPathDB" id="FungiDB:CAGL0K11682g"/>
<dbReference type="VEuPathDB" id="FungiDB:GWK60_K11451"/>
<dbReference type="InterPro" id="IPR018621">
    <property type="entry name" value="Atg31"/>
</dbReference>
<comment type="caution">
    <text evidence="2">The sequence shown here is derived from an EMBL/GenBank/DDBJ whole genome shotgun (WGS) entry which is preliminary data.</text>
</comment>
<evidence type="ECO:0000313" key="2">
    <source>
        <dbReference type="EMBL" id="KTB02196.1"/>
    </source>
</evidence>
<dbReference type="VEuPathDB" id="FungiDB:B1J91_K11682g"/>
<protein>
    <submittedName>
        <fullName evidence="2">Autophagy-related protein 31</fullName>
    </submittedName>
</protein>
<proteinExistence type="predicted"/>
<reference evidence="2 3" key="1">
    <citation type="submission" date="2015-10" db="EMBL/GenBank/DDBJ databases">
        <title>Draft genomes sequences of Candida glabrata isolates 1A, 1B, 2A, 2B, 3A and 3B.</title>
        <authorList>
            <person name="Haavelsrud O.E."/>
            <person name="Gaustad P."/>
        </authorList>
    </citation>
    <scope>NUCLEOTIDE SEQUENCE [LARGE SCALE GENOMIC DNA]</scope>
    <source>
        <strain evidence="2">910700640</strain>
    </source>
</reference>
<dbReference type="GO" id="GO:0000422">
    <property type="term" value="P:autophagy of mitochondrion"/>
    <property type="evidence" value="ECO:0007669"/>
    <property type="project" value="EnsemblFungi"/>
</dbReference>
<dbReference type="GO" id="GO:0000407">
    <property type="term" value="C:phagophore assembly site"/>
    <property type="evidence" value="ECO:0007669"/>
    <property type="project" value="EnsemblFungi"/>
</dbReference>
<sequence>MEPLSLTVYDRNIWHLFKKEEGAPQAMFPTNIKYIFEDDDDVADVDDLVFQQQQPDSELENVIIVEIDGAGQLENVELISDQYEMLSYRRERPVSLASQRSLSWLTSGDDTGGDAGKKSGDISDPAAGPDVPREAPLSIELELVSEFKDYRNLNLEDLKLDELTRIFCIQNKQLQMISDALN</sequence>
<dbReference type="AlphaFoldDB" id="A0A0W0CRG3"/>
<feature type="region of interest" description="Disordered" evidence="1">
    <location>
        <begin position="105"/>
        <end position="134"/>
    </location>
</feature>
<gene>
    <name evidence="2" type="ORF">AO440_003743</name>
</gene>
<evidence type="ECO:0000256" key="1">
    <source>
        <dbReference type="SAM" id="MobiDB-lite"/>
    </source>
</evidence>
<dbReference type="VEuPathDB" id="FungiDB:GVI51_K11517"/>
<dbReference type="Gene3D" id="2.60.270.60">
    <property type="match status" value="1"/>
</dbReference>
<accession>A0A0W0CRG3</accession>
<dbReference type="Pfam" id="PF09795">
    <property type="entry name" value="ATG31"/>
    <property type="match status" value="1"/>
</dbReference>
<organism evidence="2 3">
    <name type="scientific">Candida glabrata</name>
    <name type="common">Yeast</name>
    <name type="synonym">Torulopsis glabrata</name>
    <dbReference type="NCBI Taxonomy" id="5478"/>
    <lineage>
        <taxon>Eukaryota</taxon>
        <taxon>Fungi</taxon>
        <taxon>Dikarya</taxon>
        <taxon>Ascomycota</taxon>
        <taxon>Saccharomycotina</taxon>
        <taxon>Saccharomycetes</taxon>
        <taxon>Saccharomycetales</taxon>
        <taxon>Saccharomycetaceae</taxon>
        <taxon>Nakaseomyces</taxon>
    </lineage>
</organism>
<dbReference type="Proteomes" id="UP000054886">
    <property type="component" value="Unassembled WGS sequence"/>
</dbReference>
<dbReference type="GO" id="GO:1990316">
    <property type="term" value="C:Atg1/ULK1 kinase complex"/>
    <property type="evidence" value="ECO:0007669"/>
    <property type="project" value="EnsemblFungi"/>
</dbReference>
<evidence type="ECO:0000313" key="3">
    <source>
        <dbReference type="Proteomes" id="UP000054886"/>
    </source>
</evidence>
<dbReference type="EMBL" id="LLZZ01000126">
    <property type="protein sequence ID" value="KTB02196.1"/>
    <property type="molecule type" value="Genomic_DNA"/>
</dbReference>
<dbReference type="GO" id="GO:0034727">
    <property type="term" value="P:piecemeal microautophagy of the nucleus"/>
    <property type="evidence" value="ECO:0007669"/>
    <property type="project" value="EnsemblFungi"/>
</dbReference>
<name>A0A0W0CRG3_CANGB</name>